<dbReference type="Proteomes" id="UP000216446">
    <property type="component" value="Unassembled WGS sequence"/>
</dbReference>
<dbReference type="InParanoid" id="A0A259TUI9"/>
<keyword evidence="2" id="KW-1185">Reference proteome</keyword>
<gene>
    <name evidence="1" type="ORF">BSZ36_17725</name>
</gene>
<dbReference type="EMBL" id="MQWB01000011">
    <property type="protein sequence ID" value="OZC01287.1"/>
    <property type="molecule type" value="Genomic_DNA"/>
</dbReference>
<evidence type="ECO:0000313" key="1">
    <source>
        <dbReference type="EMBL" id="OZC01287.1"/>
    </source>
</evidence>
<evidence type="ECO:0000313" key="2">
    <source>
        <dbReference type="Proteomes" id="UP000216446"/>
    </source>
</evidence>
<comment type="caution">
    <text evidence="1">The sequence shown here is derived from an EMBL/GenBank/DDBJ whole genome shotgun (WGS) entry which is preliminary data.</text>
</comment>
<sequence>MPPPSPTPLDDADWPSIYSRLEAYATWKAARLRISGTGLLPLGRRPEDVVQQAIAQTIEGSRAWDPETYPDLVDHLRAAVDSITSNLIQRAEHRHRVPETVEDRIGGVVVAEADPETALADGECADALEAICAEVVGDDDRYEAVRMGIEDGESRSVVAEMIGTTVKEVYAMTKTFVRRMRKALAAHPCWSDVGTPNRSR</sequence>
<dbReference type="AlphaFoldDB" id="A0A259TUI9"/>
<organism evidence="1 2">
    <name type="scientific">Rubricoccus marinus</name>
    <dbReference type="NCBI Taxonomy" id="716817"/>
    <lineage>
        <taxon>Bacteria</taxon>
        <taxon>Pseudomonadati</taxon>
        <taxon>Rhodothermota</taxon>
        <taxon>Rhodothermia</taxon>
        <taxon>Rhodothermales</taxon>
        <taxon>Rubricoccaceae</taxon>
        <taxon>Rubricoccus</taxon>
    </lineage>
</organism>
<reference evidence="1 2" key="1">
    <citation type="submission" date="2016-11" db="EMBL/GenBank/DDBJ databases">
        <title>Study of marine rhodopsin-containing bacteria.</title>
        <authorList>
            <person name="Yoshizawa S."/>
            <person name="Kumagai Y."/>
            <person name="Kogure K."/>
        </authorList>
    </citation>
    <scope>NUCLEOTIDE SEQUENCE [LARGE SCALE GENOMIC DNA]</scope>
    <source>
        <strain evidence="1 2">SG-29</strain>
    </source>
</reference>
<accession>A0A259TUI9</accession>
<proteinExistence type="predicted"/>
<name>A0A259TUI9_9BACT</name>
<protein>
    <submittedName>
        <fullName evidence="1">Uncharacterized protein</fullName>
    </submittedName>
</protein>